<organism evidence="3 4">
    <name type="scientific">Desulfotalea psychrophila</name>
    <dbReference type="NCBI Taxonomy" id="84980"/>
    <lineage>
        <taxon>Bacteria</taxon>
        <taxon>Pseudomonadati</taxon>
        <taxon>Thermodesulfobacteriota</taxon>
        <taxon>Desulfobulbia</taxon>
        <taxon>Desulfobulbales</taxon>
        <taxon>Desulfocapsaceae</taxon>
        <taxon>Desulfotalea</taxon>
    </lineage>
</organism>
<keyword evidence="4" id="KW-1185">Reference proteome</keyword>
<reference evidence="3 4" key="1">
    <citation type="submission" date="2021-02" db="EMBL/GenBank/DDBJ databases">
        <title>Activity-based single-cell genomes from oceanic crustal fluid captures similar information to metagenomic and metatranscriptomic surveys with orders of magnitude less sampling.</title>
        <authorList>
            <person name="D'Angelo T.S."/>
            <person name="Orcutt B.N."/>
        </authorList>
    </citation>
    <scope>NUCLEOTIDE SEQUENCE [LARGE SCALE GENOMIC DNA]</scope>
    <source>
        <strain evidence="3">AH-315-G02</strain>
    </source>
</reference>
<feature type="transmembrane region" description="Helical" evidence="1">
    <location>
        <begin position="48"/>
        <end position="63"/>
    </location>
</feature>
<feature type="transmembrane region" description="Helical" evidence="1">
    <location>
        <begin position="25"/>
        <end position="42"/>
    </location>
</feature>
<evidence type="ECO:0000256" key="1">
    <source>
        <dbReference type="SAM" id="Phobius"/>
    </source>
</evidence>
<dbReference type="Proteomes" id="UP000717534">
    <property type="component" value="Unassembled WGS sequence"/>
</dbReference>
<dbReference type="InterPro" id="IPR032692">
    <property type="entry name" value="YccS_N"/>
</dbReference>
<sequence>MTFRKDFSIRDFLLKFIYDCRINQAMWLTGATGSLVLCFYLIGRESLAIYAILAILPALIAGVDQEEPRFAFRLVRIDLLFFGVSLLVLFLQTLSVPLVIIFFPLIFSLAMFAACGNRSGRVGTGAMLVATFSLSSSHSLPFWLFPLLIGFGTLWYAACAKFWMLWWGHRMLRDNIAQLFTEIANYYLLKTQLFHKKPTKEAFAAVFEQQQKVYNLINQSKAYLNRFGEKGYNSELKGLEKDFLFAIDLMELLQANQHRIGEIREFITKNNLASLYSDYSLSLATELKKKSFAVRTRRQTDMGLSTQLSTFKKAIRASQDFNPLLARSLTIHFNLI</sequence>
<dbReference type="EMBL" id="JAFITO010000100">
    <property type="protein sequence ID" value="MBN4068983.1"/>
    <property type="molecule type" value="Genomic_DNA"/>
</dbReference>
<keyword evidence="1" id="KW-0472">Membrane</keyword>
<gene>
    <name evidence="3" type="ORF">JYU06_05630</name>
</gene>
<dbReference type="Pfam" id="PF12805">
    <property type="entry name" value="FUSC-like"/>
    <property type="match status" value="1"/>
</dbReference>
<accession>A0ABS3AV59</accession>
<keyword evidence="1" id="KW-1133">Transmembrane helix</keyword>
<feature type="transmembrane region" description="Helical" evidence="1">
    <location>
        <begin position="144"/>
        <end position="166"/>
    </location>
</feature>
<evidence type="ECO:0000259" key="2">
    <source>
        <dbReference type="Pfam" id="PF12805"/>
    </source>
</evidence>
<proteinExistence type="predicted"/>
<feature type="domain" description="Integral membrane protein YccS N-terminal" evidence="2">
    <location>
        <begin position="79"/>
        <end position="304"/>
    </location>
</feature>
<evidence type="ECO:0000313" key="3">
    <source>
        <dbReference type="EMBL" id="MBN4068983.1"/>
    </source>
</evidence>
<protein>
    <recommendedName>
        <fullName evidence="2">Integral membrane protein YccS N-terminal domain-containing protein</fullName>
    </recommendedName>
</protein>
<keyword evidence="1" id="KW-0812">Transmembrane</keyword>
<comment type="caution">
    <text evidence="3">The sequence shown here is derived from an EMBL/GenBank/DDBJ whole genome shotgun (WGS) entry which is preliminary data.</text>
</comment>
<feature type="non-terminal residue" evidence="3">
    <location>
        <position position="336"/>
    </location>
</feature>
<evidence type="ECO:0000313" key="4">
    <source>
        <dbReference type="Proteomes" id="UP000717534"/>
    </source>
</evidence>
<name>A0ABS3AV59_9BACT</name>